<reference evidence="2 3" key="1">
    <citation type="submission" date="2017-02" db="EMBL/GenBank/DDBJ databases">
        <authorList>
            <person name="Peterson S.W."/>
        </authorList>
    </citation>
    <scope>NUCLEOTIDE SEQUENCE [LARGE SCALE GENOMIC DNA]</scope>
    <source>
        <strain evidence="2 3">CECT 9189</strain>
    </source>
</reference>
<dbReference type="AlphaFoldDB" id="A0A1T4S8B6"/>
<proteinExistence type="predicted"/>
<dbReference type="RefSeq" id="WP_080174343.1">
    <property type="nucleotide sequence ID" value="NZ_AP024854.1"/>
</dbReference>
<name>A0A1T4S8B6_9GAMM</name>
<protein>
    <submittedName>
        <fullName evidence="1">DUF3135 domain-containing protein</fullName>
    </submittedName>
</protein>
<accession>A0A1T4S8B6</accession>
<reference evidence="1 4" key="2">
    <citation type="submission" date="2024-01" db="EMBL/GenBank/DDBJ databases">
        <title>Active colonisers of the gastrointestinal tract of Atlantic salmon farmed in a warm water region.</title>
        <authorList>
            <person name="Bowman J.P."/>
        </authorList>
    </citation>
    <scope>NUCLEOTIDE SEQUENCE [LARGE SCALE GENOMIC DNA]</scope>
    <source>
        <strain evidence="1 4">S3MW1</strain>
    </source>
</reference>
<organism evidence="2 3">
    <name type="scientific">Photobacterium toruni</name>
    <dbReference type="NCBI Taxonomy" id="1935446"/>
    <lineage>
        <taxon>Bacteria</taxon>
        <taxon>Pseudomonadati</taxon>
        <taxon>Pseudomonadota</taxon>
        <taxon>Gammaproteobacteria</taxon>
        <taxon>Vibrionales</taxon>
        <taxon>Vibrionaceae</taxon>
        <taxon>Photobacterium</taxon>
    </lineage>
</organism>
<evidence type="ECO:0000313" key="4">
    <source>
        <dbReference type="Proteomes" id="UP001306119"/>
    </source>
</evidence>
<dbReference type="InterPro" id="IPR021482">
    <property type="entry name" value="DUF3135"/>
</dbReference>
<dbReference type="EMBL" id="FUWP01000005">
    <property type="protein sequence ID" value="SKA24091.1"/>
    <property type="molecule type" value="Genomic_DNA"/>
</dbReference>
<dbReference type="Proteomes" id="UP001306119">
    <property type="component" value="Unassembled WGS sequence"/>
</dbReference>
<sequence>MQSLPDFDQLVHLAATNPKQFTLLRQRLIEQTIAQASSSMQPRLQAQQSHIDRLINHGKNPLHTNILLQQELQRQLQRFSQILQSHSSQQQAIILPLKR</sequence>
<evidence type="ECO:0000313" key="2">
    <source>
        <dbReference type="EMBL" id="SKA24091.1"/>
    </source>
</evidence>
<dbReference type="OrthoDB" id="5917239at2"/>
<dbReference type="Pfam" id="PF11333">
    <property type="entry name" value="DUF3135"/>
    <property type="match status" value="1"/>
</dbReference>
<evidence type="ECO:0000313" key="3">
    <source>
        <dbReference type="Proteomes" id="UP000191116"/>
    </source>
</evidence>
<gene>
    <name evidence="2" type="ORF">CZ814_01485</name>
    <name evidence="1" type="ORF">VXS06_12520</name>
</gene>
<dbReference type="EMBL" id="JAYXUG010000009">
    <property type="protein sequence ID" value="MEC6832584.1"/>
    <property type="molecule type" value="Genomic_DNA"/>
</dbReference>
<dbReference type="Proteomes" id="UP000191116">
    <property type="component" value="Unassembled WGS sequence"/>
</dbReference>
<keyword evidence="4" id="KW-1185">Reference proteome</keyword>
<evidence type="ECO:0000313" key="1">
    <source>
        <dbReference type="EMBL" id="MEC6832584.1"/>
    </source>
</evidence>